<organism evidence="5 6">
    <name type="scientific">Dokdonia pacifica</name>
    <dbReference type="NCBI Taxonomy" id="1627892"/>
    <lineage>
        <taxon>Bacteria</taxon>
        <taxon>Pseudomonadati</taxon>
        <taxon>Bacteroidota</taxon>
        <taxon>Flavobacteriia</taxon>
        <taxon>Flavobacteriales</taxon>
        <taxon>Flavobacteriaceae</taxon>
        <taxon>Dokdonia</taxon>
    </lineage>
</organism>
<sequence length="326" mass="37191">MDNPISNYIIKQPDDCALIFIKNGQSIIDINAQCHMPLASIYKLIVLKAYLEQCKSGDVNPNDLVHIHELKCYWIRWVDPGFSGWYASLKATNKVKNNQIALREIVQGMLEYSCNANTDYLLSLLHIEKVQKQLDTLKIDGHDPIMPISTSVLMFLRDIKKGMTHTPITLAKEANSAFEKLLQGKTVEGLDFNLLNDFDYKRQCDWSDALPHASVHNYIQVLNQLQALHKNTKELQSVMSWFGNLKSYKGLQGGMKLGTTPKVFNTALYATDKENNTYQLIYFLNNLDQEQKEMVTLASNDFNLRMIKEPSYVNELKNNIAHVASV</sequence>
<dbReference type="InterPro" id="IPR012338">
    <property type="entry name" value="Beta-lactam/transpept-like"/>
</dbReference>
<dbReference type="AlphaFoldDB" id="A0A239BXZ2"/>
<dbReference type="GO" id="GO:0008800">
    <property type="term" value="F:beta-lactamase activity"/>
    <property type="evidence" value="ECO:0007669"/>
    <property type="project" value="UniProtKB-EC"/>
</dbReference>
<evidence type="ECO:0000313" key="6">
    <source>
        <dbReference type="Proteomes" id="UP000198379"/>
    </source>
</evidence>
<keyword evidence="5" id="KW-0645">Protease</keyword>
<comment type="similarity">
    <text evidence="2">Belongs to the class-A beta-lactamase family.</text>
</comment>
<dbReference type="Gene3D" id="3.40.710.10">
    <property type="entry name" value="DD-peptidase/beta-lactamase superfamily"/>
    <property type="match status" value="1"/>
</dbReference>
<dbReference type="SUPFAM" id="SSF56601">
    <property type="entry name" value="beta-lactamase/transpeptidase-like"/>
    <property type="match status" value="1"/>
</dbReference>
<comment type="catalytic activity">
    <reaction evidence="1">
        <text>a beta-lactam + H2O = a substituted beta-amino acid</text>
        <dbReference type="Rhea" id="RHEA:20401"/>
        <dbReference type="ChEBI" id="CHEBI:15377"/>
        <dbReference type="ChEBI" id="CHEBI:35627"/>
        <dbReference type="ChEBI" id="CHEBI:140347"/>
        <dbReference type="EC" id="3.5.2.6"/>
    </reaction>
</comment>
<evidence type="ECO:0000256" key="3">
    <source>
        <dbReference type="ARBA" id="ARBA00012865"/>
    </source>
</evidence>
<dbReference type="InterPro" id="IPR000871">
    <property type="entry name" value="Beta-lactam_class-A"/>
</dbReference>
<dbReference type="EC" id="3.5.2.6" evidence="3"/>
<dbReference type="RefSeq" id="WP_089373011.1">
    <property type="nucleotide sequence ID" value="NZ_BMEP01000004.1"/>
</dbReference>
<dbReference type="Pfam" id="PF13354">
    <property type="entry name" value="Beta-lactamase2"/>
    <property type="match status" value="1"/>
</dbReference>
<dbReference type="OrthoDB" id="975092at2"/>
<dbReference type="EMBL" id="FZNY01000007">
    <property type="protein sequence ID" value="SNS12522.1"/>
    <property type="molecule type" value="Genomic_DNA"/>
</dbReference>
<dbReference type="GO" id="GO:0030655">
    <property type="term" value="P:beta-lactam antibiotic catabolic process"/>
    <property type="evidence" value="ECO:0007669"/>
    <property type="project" value="InterPro"/>
</dbReference>
<dbReference type="GO" id="GO:0046677">
    <property type="term" value="P:response to antibiotic"/>
    <property type="evidence" value="ECO:0007669"/>
    <property type="project" value="InterPro"/>
</dbReference>
<dbReference type="GO" id="GO:0004180">
    <property type="term" value="F:carboxypeptidase activity"/>
    <property type="evidence" value="ECO:0007669"/>
    <property type="project" value="UniProtKB-KW"/>
</dbReference>
<dbReference type="InterPro" id="IPR045155">
    <property type="entry name" value="Beta-lactam_cat"/>
</dbReference>
<keyword evidence="5" id="KW-0378">Hydrolase</keyword>
<protein>
    <recommendedName>
        <fullName evidence="3">beta-lactamase</fullName>
        <ecNumber evidence="3">3.5.2.6</ecNumber>
    </recommendedName>
</protein>
<gene>
    <name evidence="5" type="ORF">SAMN06265376_1075</name>
</gene>
<evidence type="ECO:0000259" key="4">
    <source>
        <dbReference type="Pfam" id="PF13354"/>
    </source>
</evidence>
<dbReference type="PANTHER" id="PTHR35333:SF3">
    <property type="entry name" value="BETA-LACTAMASE-TYPE TRANSPEPTIDASE FOLD CONTAINING PROTEIN"/>
    <property type="match status" value="1"/>
</dbReference>
<keyword evidence="5" id="KW-0121">Carboxypeptidase</keyword>
<dbReference type="Proteomes" id="UP000198379">
    <property type="component" value="Unassembled WGS sequence"/>
</dbReference>
<keyword evidence="6" id="KW-1185">Reference proteome</keyword>
<dbReference type="PANTHER" id="PTHR35333">
    <property type="entry name" value="BETA-LACTAMASE"/>
    <property type="match status" value="1"/>
</dbReference>
<evidence type="ECO:0000256" key="2">
    <source>
        <dbReference type="ARBA" id="ARBA00009009"/>
    </source>
</evidence>
<evidence type="ECO:0000256" key="1">
    <source>
        <dbReference type="ARBA" id="ARBA00001526"/>
    </source>
</evidence>
<proteinExistence type="inferred from homology"/>
<name>A0A239BXZ2_9FLAO</name>
<evidence type="ECO:0000313" key="5">
    <source>
        <dbReference type="EMBL" id="SNS12522.1"/>
    </source>
</evidence>
<feature type="domain" description="Beta-lactamase class A catalytic" evidence="4">
    <location>
        <begin position="23"/>
        <end position="187"/>
    </location>
</feature>
<reference evidence="5 6" key="1">
    <citation type="submission" date="2017-06" db="EMBL/GenBank/DDBJ databases">
        <authorList>
            <person name="Kim H.J."/>
            <person name="Triplett B.A."/>
        </authorList>
    </citation>
    <scope>NUCLEOTIDE SEQUENCE [LARGE SCALE GENOMIC DNA]</scope>
    <source>
        <strain evidence="5 6">DSM 25597</strain>
    </source>
</reference>
<accession>A0A239BXZ2</accession>